<evidence type="ECO:0000313" key="4">
    <source>
        <dbReference type="EMBL" id="KAL3861281.1"/>
    </source>
</evidence>
<dbReference type="EMBL" id="JBJQND010000011">
    <property type="protein sequence ID" value="KAL3861281.1"/>
    <property type="molecule type" value="Genomic_DNA"/>
</dbReference>
<dbReference type="InterPro" id="IPR043129">
    <property type="entry name" value="ATPase_NBD"/>
</dbReference>
<dbReference type="GO" id="GO:0005524">
    <property type="term" value="F:ATP binding"/>
    <property type="evidence" value="ECO:0007669"/>
    <property type="project" value="UniProtKB-KW"/>
</dbReference>
<evidence type="ECO:0000313" key="5">
    <source>
        <dbReference type="Proteomes" id="UP001634394"/>
    </source>
</evidence>
<comment type="caution">
    <text evidence="4">The sequence shown here is derived from an EMBL/GenBank/DDBJ whole genome shotgun (WGS) entry which is preliminary data.</text>
</comment>
<dbReference type="PANTHER" id="PTHR14187:SF5">
    <property type="entry name" value="HEAT SHOCK 70 KDA PROTEIN 12A"/>
    <property type="match status" value="1"/>
</dbReference>
<evidence type="ECO:0000256" key="1">
    <source>
        <dbReference type="ARBA" id="ARBA00007381"/>
    </source>
</evidence>
<keyword evidence="3" id="KW-0067">ATP-binding</keyword>
<evidence type="ECO:0000256" key="3">
    <source>
        <dbReference type="ARBA" id="ARBA00022840"/>
    </source>
</evidence>
<dbReference type="InterPro" id="IPR013126">
    <property type="entry name" value="Hsp_70_fam"/>
</dbReference>
<sequence length="600" mass="68330">MANRSKSNKPYKRTRHGKLLVAAIDFGTTCTGYAYSLTQHYEEDPLNIRTKQSWKGGVEISTQAPTSVLFDADQKFHSFGFEAENKYKDLAAKNNHRQWYFFKHFKMILHRVKNLTRDTEIEASNNKLMKALDVFSAAIKAVTDHLYTTITSECGEEVKRSEIRWVLTVPAIWSEPAKLFMRESAEKAGIDGSQLCLALEPEAASIYCKEQAIIKEAKDGGAILRHFNPGETYMVLDLGGGTVDVTVHQVNTDGTLKEVYAASGGPWGGTTVNEAFRKSIENTVGKDTFMDFLSKDLHGWIEFENQFEDEKKKFYPGDSVSHRLHLPKYFTQAPNLNLAEKFKKDHGDALEVEDNFFLVINSTKMEEYFDVAIDKITEHIRHLLRTEELNVSCIMLVGGFAESRVVRDKIHNKFPTKTVFVPPEAGVSVLKGAVMFGHSPNIIAERISPWTYGVHTRATFDKKRHDKNRIKKIGKKEYVDNVFVKYIEIGESMVVGGSAVSHFYNVVNPKDHKVFWKVYKSEKKDPVYCNEEGVQLLGSLVVELPIDNDNKKWKLKLDMTCRGTELEASVCNADTNEPFKRFRFDFLRSEYGIESDFVQE</sequence>
<gene>
    <name evidence="4" type="ORF">ACJMK2_007324</name>
</gene>
<dbReference type="Pfam" id="PF00012">
    <property type="entry name" value="HSP70"/>
    <property type="match status" value="1"/>
</dbReference>
<dbReference type="CDD" id="cd10229">
    <property type="entry name" value="ASKHA_NBD_HSP70_HSPA12"/>
    <property type="match status" value="1"/>
</dbReference>
<dbReference type="Gene3D" id="3.30.420.40">
    <property type="match status" value="2"/>
</dbReference>
<proteinExistence type="inferred from homology"/>
<dbReference type="AlphaFoldDB" id="A0ABD3VJH2"/>
<reference evidence="4 5" key="1">
    <citation type="submission" date="2024-11" db="EMBL/GenBank/DDBJ databases">
        <title>Chromosome-level genome assembly of the freshwater bivalve Anodonta woodiana.</title>
        <authorList>
            <person name="Chen X."/>
        </authorList>
    </citation>
    <scope>NUCLEOTIDE SEQUENCE [LARGE SCALE GENOMIC DNA]</scope>
    <source>
        <strain evidence="4">MN2024</strain>
        <tissue evidence="4">Gills</tissue>
    </source>
</reference>
<dbReference type="SUPFAM" id="SSF53067">
    <property type="entry name" value="Actin-like ATPase domain"/>
    <property type="match status" value="2"/>
</dbReference>
<organism evidence="4 5">
    <name type="scientific">Sinanodonta woodiana</name>
    <name type="common">Chinese pond mussel</name>
    <name type="synonym">Anodonta woodiana</name>
    <dbReference type="NCBI Taxonomy" id="1069815"/>
    <lineage>
        <taxon>Eukaryota</taxon>
        <taxon>Metazoa</taxon>
        <taxon>Spiralia</taxon>
        <taxon>Lophotrochozoa</taxon>
        <taxon>Mollusca</taxon>
        <taxon>Bivalvia</taxon>
        <taxon>Autobranchia</taxon>
        <taxon>Heteroconchia</taxon>
        <taxon>Palaeoheterodonta</taxon>
        <taxon>Unionida</taxon>
        <taxon>Unionoidea</taxon>
        <taxon>Unionidae</taxon>
        <taxon>Unioninae</taxon>
        <taxon>Sinanodonta</taxon>
    </lineage>
</organism>
<comment type="similarity">
    <text evidence="1">Belongs to the heat shock protein 70 family.</text>
</comment>
<evidence type="ECO:0000256" key="2">
    <source>
        <dbReference type="ARBA" id="ARBA00022741"/>
    </source>
</evidence>
<dbReference type="PANTHER" id="PTHR14187">
    <property type="entry name" value="ALPHA KINASE/ELONGATION FACTOR 2 KINASE"/>
    <property type="match status" value="1"/>
</dbReference>
<keyword evidence="5" id="KW-1185">Reference proteome</keyword>
<dbReference type="Proteomes" id="UP001634394">
    <property type="component" value="Unassembled WGS sequence"/>
</dbReference>
<keyword evidence="2" id="KW-0547">Nucleotide-binding</keyword>
<accession>A0ABD3VJH2</accession>
<name>A0ABD3VJH2_SINWO</name>
<protein>
    <submittedName>
        <fullName evidence="4">Uncharacterized protein</fullName>
    </submittedName>
</protein>